<comment type="caution">
    <text evidence="2">The sequence shown here is derived from an EMBL/GenBank/DDBJ whole genome shotgun (WGS) entry which is preliminary data.</text>
</comment>
<dbReference type="RefSeq" id="WP_354153129.1">
    <property type="nucleotide sequence ID" value="NZ_JBEPMN010000026.1"/>
</dbReference>
<organism evidence="2 3">
    <name type="scientific">Aquamicrobium ahrensii</name>
    <dbReference type="NCBI Taxonomy" id="469551"/>
    <lineage>
        <taxon>Bacteria</taxon>
        <taxon>Pseudomonadati</taxon>
        <taxon>Pseudomonadota</taxon>
        <taxon>Alphaproteobacteria</taxon>
        <taxon>Hyphomicrobiales</taxon>
        <taxon>Phyllobacteriaceae</taxon>
        <taxon>Aquamicrobium</taxon>
    </lineage>
</organism>
<gene>
    <name evidence="2" type="ORF">ABID44_003698</name>
</gene>
<protein>
    <submittedName>
        <fullName evidence="2">Uncharacterized protein</fullName>
    </submittedName>
</protein>
<keyword evidence="3" id="KW-1185">Reference proteome</keyword>
<sequence length="81" mass="8392">MGEIEESNWVGRVLIKVGTPVASTLAWIADLVSPSPDASGQAPAKLAADATIDKGTASKEKQELCPTLDGGCHNQETSQAE</sequence>
<dbReference type="Proteomes" id="UP001549143">
    <property type="component" value="Unassembled WGS sequence"/>
</dbReference>
<evidence type="ECO:0000313" key="3">
    <source>
        <dbReference type="Proteomes" id="UP001549143"/>
    </source>
</evidence>
<accession>A0ABV2KQK2</accession>
<evidence type="ECO:0000313" key="2">
    <source>
        <dbReference type="EMBL" id="MET3663342.1"/>
    </source>
</evidence>
<evidence type="ECO:0000256" key="1">
    <source>
        <dbReference type="SAM" id="MobiDB-lite"/>
    </source>
</evidence>
<proteinExistence type="predicted"/>
<dbReference type="EMBL" id="JBEPMN010000026">
    <property type="protein sequence ID" value="MET3663342.1"/>
    <property type="molecule type" value="Genomic_DNA"/>
</dbReference>
<name>A0ABV2KQK2_9HYPH</name>
<feature type="region of interest" description="Disordered" evidence="1">
    <location>
        <begin position="55"/>
        <end position="81"/>
    </location>
</feature>
<reference evidence="2 3" key="1">
    <citation type="submission" date="2024-06" db="EMBL/GenBank/DDBJ databases">
        <title>Genomic Encyclopedia of Type Strains, Phase IV (KMG-IV): sequencing the most valuable type-strain genomes for metagenomic binning, comparative biology and taxonomic classification.</title>
        <authorList>
            <person name="Goeker M."/>
        </authorList>
    </citation>
    <scope>NUCLEOTIDE SEQUENCE [LARGE SCALE GENOMIC DNA]</scope>
    <source>
        <strain evidence="2 3">DSM 19730</strain>
    </source>
</reference>